<evidence type="ECO:0000313" key="2">
    <source>
        <dbReference type="Proteomes" id="UP000012313"/>
    </source>
</evidence>
<organism evidence="1 2">
    <name type="scientific">Leptospira weilii serovar Ranarum str. ICFT</name>
    <dbReference type="NCBI Taxonomy" id="1218598"/>
    <lineage>
        <taxon>Bacteria</taxon>
        <taxon>Pseudomonadati</taxon>
        <taxon>Spirochaetota</taxon>
        <taxon>Spirochaetia</taxon>
        <taxon>Leptospirales</taxon>
        <taxon>Leptospiraceae</taxon>
        <taxon>Leptospira</taxon>
    </lineage>
</organism>
<keyword evidence="2" id="KW-1185">Reference proteome</keyword>
<accession>N1WN63</accession>
<sequence length="44" mass="5300">MVLFEYILKILLEDMFSKKMDPVSKERIKPRIKEQILKETIYAA</sequence>
<dbReference type="AlphaFoldDB" id="N1WN63"/>
<dbReference type="EMBL" id="AOHC02000019">
    <property type="protein sequence ID" value="EMY78682.1"/>
    <property type="molecule type" value="Genomic_DNA"/>
</dbReference>
<name>N1WN63_9LEPT</name>
<evidence type="ECO:0000313" key="1">
    <source>
        <dbReference type="EMBL" id="EMY78682.1"/>
    </source>
</evidence>
<gene>
    <name evidence="1" type="ORF">LEP1GSC060_0578</name>
</gene>
<dbReference type="STRING" id="1218598.LEP1GSC060_0578"/>
<protein>
    <submittedName>
        <fullName evidence="1">Uncharacterized protein</fullName>
    </submittedName>
</protein>
<proteinExistence type="predicted"/>
<reference evidence="1" key="1">
    <citation type="submission" date="2013-03" db="EMBL/GenBank/DDBJ databases">
        <authorList>
            <person name="Harkins D.M."/>
            <person name="Durkin A.S."/>
            <person name="Brinkac L.M."/>
            <person name="Haft D.H."/>
            <person name="Selengut J.D."/>
            <person name="Sanka R."/>
            <person name="DePew J."/>
            <person name="Purushe J."/>
            <person name="Hartskeerl R.A."/>
            <person name="Ahmed A."/>
            <person name="van der Linden H."/>
            <person name="Goris M.G.A."/>
            <person name="Vinetz J.M."/>
            <person name="Sutton G.G."/>
            <person name="Nierman W.C."/>
            <person name="Fouts D.E."/>
        </authorList>
    </citation>
    <scope>NUCLEOTIDE SEQUENCE [LARGE SCALE GENOMIC DNA]</scope>
    <source>
        <strain evidence="1">ICFT</strain>
    </source>
</reference>
<comment type="caution">
    <text evidence="1">The sequence shown here is derived from an EMBL/GenBank/DDBJ whole genome shotgun (WGS) entry which is preliminary data.</text>
</comment>
<dbReference type="Proteomes" id="UP000012313">
    <property type="component" value="Unassembled WGS sequence"/>
</dbReference>